<feature type="transmembrane region" description="Helical" evidence="1">
    <location>
        <begin position="93"/>
        <end position="112"/>
    </location>
</feature>
<dbReference type="RefSeq" id="WP_165265439.1">
    <property type="nucleotide sequence ID" value="NZ_JAALLS010000002.1"/>
</dbReference>
<dbReference type="Pfam" id="PF04307">
    <property type="entry name" value="YdjM"/>
    <property type="match status" value="1"/>
</dbReference>
<evidence type="ECO:0000313" key="3">
    <source>
        <dbReference type="Proteomes" id="UP000479132"/>
    </source>
</evidence>
<keyword evidence="2" id="KW-0378">Hydrolase</keyword>
<feature type="transmembrane region" description="Helical" evidence="1">
    <location>
        <begin position="124"/>
        <end position="150"/>
    </location>
</feature>
<organism evidence="2 3">
    <name type="scientific">Fodinibius halophilus</name>
    <dbReference type="NCBI Taxonomy" id="1736908"/>
    <lineage>
        <taxon>Bacteria</taxon>
        <taxon>Pseudomonadati</taxon>
        <taxon>Balneolota</taxon>
        <taxon>Balneolia</taxon>
        <taxon>Balneolales</taxon>
        <taxon>Balneolaceae</taxon>
        <taxon>Fodinibius</taxon>
    </lineage>
</organism>
<dbReference type="EMBL" id="JAALLS010000002">
    <property type="protein sequence ID" value="NGP87043.1"/>
    <property type="molecule type" value="Genomic_DNA"/>
</dbReference>
<dbReference type="InterPro" id="IPR007404">
    <property type="entry name" value="YdjM-like"/>
</dbReference>
<dbReference type="InterPro" id="IPR053170">
    <property type="entry name" value="Transcription_regulator"/>
</dbReference>
<feature type="transmembrane region" description="Helical" evidence="1">
    <location>
        <begin position="59"/>
        <end position="81"/>
    </location>
</feature>
<dbReference type="GO" id="GO:0016787">
    <property type="term" value="F:hydrolase activity"/>
    <property type="evidence" value="ECO:0007669"/>
    <property type="project" value="UniProtKB-KW"/>
</dbReference>
<evidence type="ECO:0000256" key="1">
    <source>
        <dbReference type="SAM" id="Phobius"/>
    </source>
</evidence>
<protein>
    <submittedName>
        <fullName evidence="2">Metal-dependent hydrolase</fullName>
    </submittedName>
</protein>
<keyword evidence="1" id="KW-1133">Transmembrane helix</keyword>
<keyword evidence="3" id="KW-1185">Reference proteome</keyword>
<keyword evidence="1" id="KW-0472">Membrane</keyword>
<evidence type="ECO:0000313" key="2">
    <source>
        <dbReference type="EMBL" id="NGP87043.1"/>
    </source>
</evidence>
<dbReference type="PANTHER" id="PTHR40031:SF1">
    <property type="entry name" value="MEMBRANE-BOUND METAL-DEPENDENT HYDROLASE"/>
    <property type="match status" value="1"/>
</dbReference>
<sequence>MDTVTQITLGAAVGELVLGKKIGNKAPLWGAIFGVVPDLDVLASPFVSEVQALAIHRGFSHSLFFCAIAAPLFGWLLHRYYKQSETSLRDWSLLVFMTIITHIFIDVCTSYGTQVFQPFSNYSLSFNSIFIIDPFYTLPLMAGILTALFLKRNTAKRKWANTIGLAISSLYLLLGFGVKAHVNDVFEQNFTQQDIHPQKYMTTPAPFSIFLWTGYAEEGDRLYAGLYSVFDDDRTIDFKSIQQNAELLKPYEGQLPVERLKWFSQGYYAASKNTPTLLVHDLRFGRSDLWLTDETAPFVWNYRLIFNEDSTQVVGFEQYEPSFDMRSEVWSQLFDRVFGKE</sequence>
<comment type="caution">
    <text evidence="2">The sequence shown here is derived from an EMBL/GenBank/DDBJ whole genome shotgun (WGS) entry which is preliminary data.</text>
</comment>
<reference evidence="2 3" key="1">
    <citation type="submission" date="2020-02" db="EMBL/GenBank/DDBJ databases">
        <title>Aliifodinibius halophilus 2W32, complete genome.</title>
        <authorList>
            <person name="Li Y."/>
            <person name="Wu S."/>
        </authorList>
    </citation>
    <scope>NUCLEOTIDE SEQUENCE [LARGE SCALE GENOMIC DNA]</scope>
    <source>
        <strain evidence="2 3">2W32</strain>
    </source>
</reference>
<proteinExistence type="predicted"/>
<dbReference type="Proteomes" id="UP000479132">
    <property type="component" value="Unassembled WGS sequence"/>
</dbReference>
<dbReference type="PANTHER" id="PTHR40031">
    <property type="entry name" value="HYPOTHETICAL MEMBRANE SPANNING PROTEIN"/>
    <property type="match status" value="1"/>
</dbReference>
<name>A0A6M1T348_9BACT</name>
<dbReference type="AlphaFoldDB" id="A0A6M1T348"/>
<feature type="transmembrane region" description="Helical" evidence="1">
    <location>
        <begin position="162"/>
        <end position="182"/>
    </location>
</feature>
<gene>
    <name evidence="2" type="ORF">G3569_01650</name>
</gene>
<accession>A0A6M1T348</accession>
<keyword evidence="1" id="KW-0812">Transmembrane</keyword>